<accession>A0AC60VXD2</accession>
<gene>
    <name evidence="1" type="ORF">H2B03_02510</name>
</gene>
<dbReference type="EMBL" id="JACEMZ010000008">
    <property type="protein sequence ID" value="MBA4452032.1"/>
    <property type="molecule type" value="Genomic_DNA"/>
</dbReference>
<evidence type="ECO:0000313" key="2">
    <source>
        <dbReference type="Proteomes" id="UP000559653"/>
    </source>
</evidence>
<proteinExistence type="predicted"/>
<dbReference type="Proteomes" id="UP000559653">
    <property type="component" value="Unassembled WGS sequence"/>
</dbReference>
<protein>
    <submittedName>
        <fullName evidence="1">Uncharacterized protein</fullName>
    </submittedName>
</protein>
<organism evidence="1 2">
    <name type="scientific">Candidatus Nitrosomaritimum aestuariumsis</name>
    <dbReference type="NCBI Taxonomy" id="3342354"/>
    <lineage>
        <taxon>Archaea</taxon>
        <taxon>Nitrososphaerota</taxon>
        <taxon>Nitrososphaeria</taxon>
        <taxon>Nitrosopumilales</taxon>
        <taxon>Nitrosopumilaceae</taxon>
        <taxon>Candidatus Nitrosomaritimum</taxon>
    </lineage>
</organism>
<sequence length="140" mass="15903">MSDKIWLGGIYLKEEGGYEIILRSLLHYKKRLMTVDKSPEIKDSAAMFGGILKQAAMKTIPQIDEISQKIQESLPESQLVNTLNENIPFLQKALASYEADIKKAQDTGHEYYLNLIGNLSSVKNDLELIKIARSKIKEYE</sequence>
<comment type="caution">
    <text evidence="1">The sequence shown here is derived from an EMBL/GenBank/DDBJ whole genome shotgun (WGS) entry which is preliminary data.</text>
</comment>
<evidence type="ECO:0000313" key="1">
    <source>
        <dbReference type="EMBL" id="MBA4452032.1"/>
    </source>
</evidence>
<reference evidence="1 2" key="1">
    <citation type="journal article" date="2020" name="Appl. Environ. Microbiol.">
        <title>Genomic Characteristics of a Novel Species of Ammonia-Oxidizing Archaea from the Jiulong River Estuary.</title>
        <authorList>
            <person name="Zou D."/>
            <person name="Wan R."/>
            <person name="Han L."/>
            <person name="Xu M.N."/>
            <person name="Liu Y."/>
            <person name="Liu H."/>
            <person name="Kao S.J."/>
            <person name="Li M."/>
        </authorList>
    </citation>
    <scope>NUCLEOTIDE SEQUENCE [LARGE SCALE GENOMIC DNA]</scope>
    <source>
        <strain evidence="1">W1bin1</strain>
    </source>
</reference>
<name>A0AC60VXD2_9ARCH</name>